<keyword evidence="5" id="KW-1185">Reference proteome</keyword>
<comment type="catalytic activity">
    <reaction evidence="1">
        <text>AMP + H2O = D-ribose 5-phosphate + adenine</text>
        <dbReference type="Rhea" id="RHEA:20129"/>
        <dbReference type="ChEBI" id="CHEBI:15377"/>
        <dbReference type="ChEBI" id="CHEBI:16708"/>
        <dbReference type="ChEBI" id="CHEBI:78346"/>
        <dbReference type="ChEBI" id="CHEBI:456215"/>
        <dbReference type="EC" id="3.2.2.4"/>
    </reaction>
</comment>
<proteinExistence type="inferred from homology"/>
<sequence length="196" mass="21702">MKTLKSICVYCGSNAGSQPLFEQAAIQLGELLAREGIRLVYGGGSIGLMGAVAKTVLENGGEVTGVIPKFLKEREVMLEEAHELIVTQDMHERKRTMFEKADAFIALPGGIGTLEELVEMLTWAQLGRHDKPMLLLNLDQFWTPLVELLDHMRSLGFIRPDSDITYEITSDVSQSVDILCKAIEGCKVEHPDVKDM</sequence>
<dbReference type="RefSeq" id="WP_054785704.1">
    <property type="nucleotide sequence ID" value="NZ_FPBD01000001.1"/>
</dbReference>
<dbReference type="SUPFAM" id="SSF102405">
    <property type="entry name" value="MCP/YpsA-like"/>
    <property type="match status" value="1"/>
</dbReference>
<dbReference type="EMBL" id="FPBD01000001">
    <property type="protein sequence ID" value="SFT44657.1"/>
    <property type="molecule type" value="Genomic_DNA"/>
</dbReference>
<keyword evidence="3" id="KW-0203">Cytokinin biosynthesis</keyword>
<accession>A0A1I6Y2M5</accession>
<dbReference type="PANTHER" id="PTHR31223">
    <property type="entry name" value="LOG FAMILY PROTEIN YJL055W"/>
    <property type="match status" value="1"/>
</dbReference>
<protein>
    <recommendedName>
        <fullName evidence="3">Cytokinin riboside 5'-monophosphate phosphoribohydrolase</fullName>
        <ecNumber evidence="3">3.2.2.n1</ecNumber>
    </recommendedName>
</protein>
<dbReference type="NCBIfam" id="TIGR00730">
    <property type="entry name" value="Rossman fold protein, TIGR00730 family"/>
    <property type="match status" value="1"/>
</dbReference>
<reference evidence="5" key="1">
    <citation type="submission" date="2016-10" db="EMBL/GenBank/DDBJ databases">
        <authorList>
            <person name="Varghese N."/>
            <person name="Submissions S."/>
        </authorList>
    </citation>
    <scope>NUCLEOTIDE SEQUENCE [LARGE SCALE GENOMIC DNA]</scope>
    <source>
        <strain evidence="5">DSM 17465</strain>
    </source>
</reference>
<dbReference type="PANTHER" id="PTHR31223:SF70">
    <property type="entry name" value="LOG FAMILY PROTEIN YJL055W"/>
    <property type="match status" value="1"/>
</dbReference>
<evidence type="ECO:0000256" key="1">
    <source>
        <dbReference type="ARBA" id="ARBA00000274"/>
    </source>
</evidence>
<dbReference type="GO" id="GO:0009691">
    <property type="term" value="P:cytokinin biosynthetic process"/>
    <property type="evidence" value="ECO:0007669"/>
    <property type="project" value="UniProtKB-UniRule"/>
</dbReference>
<dbReference type="Proteomes" id="UP000183371">
    <property type="component" value="Unassembled WGS sequence"/>
</dbReference>
<dbReference type="AlphaFoldDB" id="A0A1I6Y2M5"/>
<name>A0A1I6Y2M5_9HYPH</name>
<dbReference type="GO" id="GO:0008714">
    <property type="term" value="F:AMP nucleosidase activity"/>
    <property type="evidence" value="ECO:0007669"/>
    <property type="project" value="UniProtKB-EC"/>
</dbReference>
<evidence type="ECO:0000313" key="4">
    <source>
        <dbReference type="EMBL" id="SFT44657.1"/>
    </source>
</evidence>
<gene>
    <name evidence="4" type="ORF">SAMN05444141_101600</name>
</gene>
<comment type="similarity">
    <text evidence="2 3">Belongs to the LOG family.</text>
</comment>
<dbReference type="InterPro" id="IPR031100">
    <property type="entry name" value="LOG_fam"/>
</dbReference>
<organism evidence="4 5">
    <name type="scientific">Pseudovibrio denitrificans</name>
    <dbReference type="NCBI Taxonomy" id="258256"/>
    <lineage>
        <taxon>Bacteria</taxon>
        <taxon>Pseudomonadati</taxon>
        <taxon>Pseudomonadota</taxon>
        <taxon>Alphaproteobacteria</taxon>
        <taxon>Hyphomicrobiales</taxon>
        <taxon>Stappiaceae</taxon>
        <taxon>Pseudovibrio</taxon>
    </lineage>
</organism>
<evidence type="ECO:0000313" key="5">
    <source>
        <dbReference type="Proteomes" id="UP000183371"/>
    </source>
</evidence>
<evidence type="ECO:0000256" key="2">
    <source>
        <dbReference type="ARBA" id="ARBA00006763"/>
    </source>
</evidence>
<dbReference type="InterPro" id="IPR005269">
    <property type="entry name" value="LOG"/>
</dbReference>
<dbReference type="Pfam" id="PF03641">
    <property type="entry name" value="Lysine_decarbox"/>
    <property type="match status" value="1"/>
</dbReference>
<dbReference type="GO" id="GO:0005829">
    <property type="term" value="C:cytosol"/>
    <property type="evidence" value="ECO:0007669"/>
    <property type="project" value="TreeGrafter"/>
</dbReference>
<keyword evidence="3" id="KW-0378">Hydrolase</keyword>
<dbReference type="EC" id="3.2.2.n1" evidence="3"/>
<dbReference type="Gene3D" id="3.40.50.450">
    <property type="match status" value="1"/>
</dbReference>
<evidence type="ECO:0000256" key="3">
    <source>
        <dbReference type="RuleBase" id="RU363015"/>
    </source>
</evidence>